<dbReference type="Pfam" id="PF04699">
    <property type="entry name" value="P16-Arc"/>
    <property type="match status" value="1"/>
</dbReference>
<feature type="compositionally biased region" description="Acidic residues" evidence="8">
    <location>
        <begin position="330"/>
        <end position="350"/>
    </location>
</feature>
<evidence type="ECO:0000256" key="7">
    <source>
        <dbReference type="RuleBase" id="RU004301"/>
    </source>
</evidence>
<dbReference type="GO" id="GO:0030833">
    <property type="term" value="P:regulation of actin filament polymerization"/>
    <property type="evidence" value="ECO:0007669"/>
    <property type="project" value="InterPro"/>
</dbReference>
<evidence type="ECO:0000313" key="9">
    <source>
        <dbReference type="EMBL" id="KAJ1643727.1"/>
    </source>
</evidence>
<keyword evidence="10" id="KW-1185">Reference proteome</keyword>
<dbReference type="GO" id="GO:0005885">
    <property type="term" value="C:Arp2/3 protein complex"/>
    <property type="evidence" value="ECO:0007669"/>
    <property type="project" value="InterPro"/>
</dbReference>
<dbReference type="EMBL" id="JANBOH010000226">
    <property type="protein sequence ID" value="KAJ1643727.1"/>
    <property type="molecule type" value="Genomic_DNA"/>
</dbReference>
<reference evidence="9" key="1">
    <citation type="submission" date="2022-07" db="EMBL/GenBank/DDBJ databases">
        <title>Phylogenomic reconstructions and comparative analyses of Kickxellomycotina fungi.</title>
        <authorList>
            <person name="Reynolds N.K."/>
            <person name="Stajich J.E."/>
            <person name="Barry K."/>
            <person name="Grigoriev I.V."/>
            <person name="Crous P."/>
            <person name="Smith M.E."/>
        </authorList>
    </citation>
    <scope>NUCLEOTIDE SEQUENCE</scope>
    <source>
        <strain evidence="9">NBRC 105413</strain>
    </source>
</reference>
<dbReference type="AlphaFoldDB" id="A0A9W7XFZ8"/>
<evidence type="ECO:0000256" key="8">
    <source>
        <dbReference type="SAM" id="MobiDB-lite"/>
    </source>
</evidence>
<dbReference type="FunFam" id="1.25.40.190:FF:000003">
    <property type="entry name" value="Actin-related protein 2/3 complex subunit 5"/>
    <property type="match status" value="1"/>
</dbReference>
<organism evidence="9 10">
    <name type="scientific">Coemansia asiatica</name>
    <dbReference type="NCBI Taxonomy" id="1052880"/>
    <lineage>
        <taxon>Eukaryota</taxon>
        <taxon>Fungi</taxon>
        <taxon>Fungi incertae sedis</taxon>
        <taxon>Zoopagomycota</taxon>
        <taxon>Kickxellomycotina</taxon>
        <taxon>Kickxellomycetes</taxon>
        <taxon>Kickxellales</taxon>
        <taxon>Kickxellaceae</taxon>
        <taxon>Coemansia</taxon>
    </lineage>
</organism>
<comment type="subcellular location">
    <subcellularLocation>
        <location evidence="1">Cytoplasm</location>
        <location evidence="1">Cytoskeleton</location>
    </subcellularLocation>
</comment>
<evidence type="ECO:0000256" key="1">
    <source>
        <dbReference type="ARBA" id="ARBA00004245"/>
    </source>
</evidence>
<dbReference type="SUPFAM" id="SSF69103">
    <property type="entry name" value="Arp2/3 complex 16 kDa subunit ARPC5"/>
    <property type="match status" value="1"/>
</dbReference>
<evidence type="ECO:0000256" key="3">
    <source>
        <dbReference type="ARBA" id="ARBA00022490"/>
    </source>
</evidence>
<dbReference type="InterPro" id="IPR036743">
    <property type="entry name" value="ARPC5_sf"/>
</dbReference>
<comment type="similarity">
    <text evidence="2 7">Belongs to the ARPC5 family.</text>
</comment>
<dbReference type="Proteomes" id="UP001145021">
    <property type="component" value="Unassembled WGS sequence"/>
</dbReference>
<evidence type="ECO:0000256" key="6">
    <source>
        <dbReference type="ARBA" id="ARBA00060329"/>
    </source>
</evidence>
<feature type="region of interest" description="Disordered" evidence="8">
    <location>
        <begin position="273"/>
        <end position="350"/>
    </location>
</feature>
<accession>A0A9W7XFZ8</accession>
<keyword evidence="4 7" id="KW-0206">Cytoskeleton</keyword>
<sequence>MSHRKLAVDGLDAEHQQLAQQMQYLNTKSSTEVSAQVDQKAALTRAAMTRGNNIEALEKALADPPYGHGMEPAQAANALLVSEILMATRTQDIPGVVAQLADDARDVLLKYVYHGLARPAEFNCGVLLGWHERIVEAGGLGSIVRVMSDLMNSNNNNIKKQARHAPSLGPPLKKPRKSKGPFAAPRKGIRKSLRLRLKSNENSIPTIAASTLSTKRNIKERSLTTLVTANSADSAAIPGLQEQEQEQEQDLSMARPVLRKSRLSNMFLGLSMGSEQEQDPVQDRANTSTSSNVSGYPDPKNTFESADALAQAEDKDISDTDISISNMVIDNDDDEDEDYVYEEDSDNDEENINEEISLAQEEETVLKTQTSETTKENIFIKTDLITMAHRTMRSLVIGREADITRRILICGDTRDNRPGITRPFQPKSTRTSKRIIAWPAVDILKYKQLMESDFYPCMGIDPFDACKREYEYIELEEPGTEFAAMQIEQMFDKQQGISGGSGFIDEDVIADSSKNGGIGLLIKRDNQGDQGQKAAADKIQIITGLHLRYPKLLEPWFSQIPVSGKPRTRKSISSSSPTANHFKPLVDMTRAQVLYQVRKTQEPLDSQLPLSELASQTVAQEAVQSIMLTFDRLADAMTSGIVNNGTVMSLGSNRCGWISVLKSALIAGMPPEVVARSYHRLAKLCDVPSREIEKLLAKRLRTSKFVETRKLPEI</sequence>
<dbReference type="GO" id="GO:0044396">
    <property type="term" value="P:actin cortical patch organization"/>
    <property type="evidence" value="ECO:0007669"/>
    <property type="project" value="UniProtKB-ARBA"/>
</dbReference>
<evidence type="ECO:0000256" key="5">
    <source>
        <dbReference type="ARBA" id="ARBA00040214"/>
    </source>
</evidence>
<feature type="compositionally biased region" description="Low complexity" evidence="8">
    <location>
        <begin position="320"/>
        <end position="329"/>
    </location>
</feature>
<dbReference type="Gene3D" id="1.25.40.190">
    <property type="entry name" value="Actin-related protein 2/3 complex subunit 5"/>
    <property type="match status" value="1"/>
</dbReference>
<keyword evidence="3" id="KW-0963">Cytoplasm</keyword>
<proteinExistence type="inferred from homology"/>
<comment type="function">
    <text evidence="7">Functions as component of the Arp2/3 complex which is involved in regulation of actin polymerization and together with an activating nucleation-promoting factor (NPF) mediates the formation of branched actin networks. Arp2/3 complex plays a critical role in the control of cell morphogenesis via the modulation of cell polarity development.</text>
</comment>
<comment type="function">
    <text evidence="6">Functions as a component of the Arp2/3 complex which is involved in regulation of actin polymerization and together with an activating nucleation-promoting factor (NPF) mediates the formation of branched actin networks.</text>
</comment>
<dbReference type="InterPro" id="IPR006789">
    <property type="entry name" value="ARPC5"/>
</dbReference>
<feature type="region of interest" description="Disordered" evidence="8">
    <location>
        <begin position="160"/>
        <end position="185"/>
    </location>
</feature>
<name>A0A9W7XFZ8_9FUNG</name>
<dbReference type="PANTHER" id="PTHR12644">
    <property type="entry name" value="ARP2/3 COMPLEX 16 KD SUBUNIT P16-ARC"/>
    <property type="match status" value="1"/>
</dbReference>
<protein>
    <recommendedName>
        <fullName evidence="5 7">Actin-related protein 2/3 complex subunit 5</fullName>
    </recommendedName>
</protein>
<dbReference type="GO" id="GO:0034314">
    <property type="term" value="P:Arp2/3 complex-mediated actin nucleation"/>
    <property type="evidence" value="ECO:0007669"/>
    <property type="project" value="InterPro"/>
</dbReference>
<feature type="compositionally biased region" description="Polar residues" evidence="8">
    <location>
        <begin position="284"/>
        <end position="294"/>
    </location>
</feature>
<evidence type="ECO:0000256" key="4">
    <source>
        <dbReference type="ARBA" id="ARBA00023212"/>
    </source>
</evidence>
<gene>
    <name evidence="9" type="primary">ARC15</name>
    <name evidence="9" type="ORF">LPJ64_004529</name>
</gene>
<evidence type="ECO:0000256" key="2">
    <source>
        <dbReference type="ARBA" id="ARBA00006084"/>
    </source>
</evidence>
<comment type="caution">
    <text evidence="9">The sequence shown here is derived from an EMBL/GenBank/DDBJ whole genome shotgun (WGS) entry which is preliminary data.</text>
</comment>
<evidence type="ECO:0000313" key="10">
    <source>
        <dbReference type="Proteomes" id="UP001145021"/>
    </source>
</evidence>